<evidence type="ECO:0000259" key="7">
    <source>
        <dbReference type="Pfam" id="PF00931"/>
    </source>
</evidence>
<keyword evidence="5" id="KW-0611">Plant defense</keyword>
<keyword evidence="6" id="KW-0067">ATP-binding</keyword>
<reference evidence="9" key="1">
    <citation type="journal article" date="2018" name="DNA Res.">
        <title>Multiple hybrid de novo genome assembly of finger millet, an orphan allotetraploid crop.</title>
        <authorList>
            <person name="Hatakeyama M."/>
            <person name="Aluri S."/>
            <person name="Balachadran M.T."/>
            <person name="Sivarajan S.R."/>
            <person name="Patrignani A."/>
            <person name="Gruter S."/>
            <person name="Poveda L."/>
            <person name="Shimizu-Inatsugi R."/>
            <person name="Baeten J."/>
            <person name="Francoijs K.J."/>
            <person name="Nataraja K.N."/>
            <person name="Reddy Y.A.N."/>
            <person name="Phadnis S."/>
            <person name="Ravikumar R.L."/>
            <person name="Schlapbach R."/>
            <person name="Sreeman S.M."/>
            <person name="Shimizu K.K."/>
        </authorList>
    </citation>
    <scope>NUCLEOTIDE SEQUENCE</scope>
</reference>
<evidence type="ECO:0000313" key="9">
    <source>
        <dbReference type="EMBL" id="GJM95295.1"/>
    </source>
</evidence>
<keyword evidence="10" id="KW-1185">Reference proteome</keyword>
<evidence type="ECO:0008006" key="11">
    <source>
        <dbReference type="Google" id="ProtNLM"/>
    </source>
</evidence>
<dbReference type="Gene3D" id="3.80.10.10">
    <property type="entry name" value="Ribonuclease Inhibitor"/>
    <property type="match status" value="1"/>
</dbReference>
<feature type="domain" description="Disease resistance N-terminal" evidence="8">
    <location>
        <begin position="386"/>
        <end position="446"/>
    </location>
</feature>
<feature type="domain" description="NB-ARC" evidence="7">
    <location>
        <begin position="29"/>
        <end position="169"/>
    </location>
</feature>
<dbReference type="InterPro" id="IPR041118">
    <property type="entry name" value="Rx_N"/>
</dbReference>
<dbReference type="Gene3D" id="3.40.50.300">
    <property type="entry name" value="P-loop containing nucleotide triphosphate hydrolases"/>
    <property type="match status" value="2"/>
</dbReference>
<comment type="caution">
    <text evidence="9">The sequence shown here is derived from an EMBL/GenBank/DDBJ whole genome shotgun (WGS) entry which is preliminary data.</text>
</comment>
<dbReference type="SUPFAM" id="SSF52540">
    <property type="entry name" value="P-loop containing nucleoside triphosphate hydrolases"/>
    <property type="match status" value="2"/>
</dbReference>
<dbReference type="PRINTS" id="PR00364">
    <property type="entry name" value="DISEASERSIST"/>
</dbReference>
<dbReference type="Pfam" id="PF00931">
    <property type="entry name" value="NB-ARC"/>
    <property type="match status" value="2"/>
</dbReference>
<evidence type="ECO:0000256" key="2">
    <source>
        <dbReference type="ARBA" id="ARBA00022614"/>
    </source>
</evidence>
<dbReference type="GO" id="GO:0005524">
    <property type="term" value="F:ATP binding"/>
    <property type="evidence" value="ECO:0007669"/>
    <property type="project" value="UniProtKB-KW"/>
</dbReference>
<feature type="domain" description="NB-ARC" evidence="7">
    <location>
        <begin position="455"/>
        <end position="541"/>
    </location>
</feature>
<keyword evidence="4" id="KW-0547">Nucleotide-binding</keyword>
<keyword evidence="2" id="KW-0433">Leucine-rich repeat</keyword>
<dbReference type="InterPro" id="IPR042197">
    <property type="entry name" value="Apaf_helical"/>
</dbReference>
<evidence type="ECO:0000256" key="5">
    <source>
        <dbReference type="ARBA" id="ARBA00022821"/>
    </source>
</evidence>
<reference evidence="9" key="2">
    <citation type="submission" date="2021-12" db="EMBL/GenBank/DDBJ databases">
        <title>Resequencing data analysis of finger millet.</title>
        <authorList>
            <person name="Hatakeyama M."/>
            <person name="Aluri S."/>
            <person name="Balachadran M.T."/>
            <person name="Sivarajan S.R."/>
            <person name="Poveda L."/>
            <person name="Shimizu-Inatsugi R."/>
            <person name="Schlapbach R."/>
            <person name="Sreeman S.M."/>
            <person name="Shimizu K.K."/>
        </authorList>
    </citation>
    <scope>NUCLEOTIDE SEQUENCE</scope>
</reference>
<comment type="similarity">
    <text evidence="1">Belongs to the disease resistance NB-LRR family.</text>
</comment>
<dbReference type="PANTHER" id="PTHR36766">
    <property type="entry name" value="PLANT BROAD-SPECTRUM MILDEW RESISTANCE PROTEIN RPW8"/>
    <property type="match status" value="1"/>
</dbReference>
<name>A0AAV5CAW6_ELECO</name>
<protein>
    <recommendedName>
        <fullName evidence="11">NB-ARC domain-containing protein</fullName>
    </recommendedName>
</protein>
<accession>A0AAV5CAW6</accession>
<proteinExistence type="inferred from homology"/>
<evidence type="ECO:0000256" key="4">
    <source>
        <dbReference type="ARBA" id="ARBA00022741"/>
    </source>
</evidence>
<dbReference type="Proteomes" id="UP001054889">
    <property type="component" value="Unassembled WGS sequence"/>
</dbReference>
<dbReference type="Pfam" id="PF18052">
    <property type="entry name" value="Rx_N"/>
    <property type="match status" value="1"/>
</dbReference>
<dbReference type="EMBL" id="BQKI01000005">
    <property type="protein sequence ID" value="GJM95295.1"/>
    <property type="molecule type" value="Genomic_DNA"/>
</dbReference>
<evidence type="ECO:0000256" key="3">
    <source>
        <dbReference type="ARBA" id="ARBA00022737"/>
    </source>
</evidence>
<evidence type="ECO:0000313" key="10">
    <source>
        <dbReference type="Proteomes" id="UP001054889"/>
    </source>
</evidence>
<dbReference type="PANTHER" id="PTHR36766:SF56">
    <property type="match status" value="1"/>
</dbReference>
<dbReference type="InterPro" id="IPR027417">
    <property type="entry name" value="P-loop_NTPase"/>
</dbReference>
<sequence>MTRGGGVTAWFGTPSSVVIIRMSLMSSSLGGSGKTTLAKLVYNDSNIIKKHFEVILWVHVSREFVVEKLVEKLYEAIDGNKADHHALQRMSRIISDKLTGKKFLLVLDAVWTEDHLQWEQFMVNLSSGTPGSNILLTTRSRKVAEAVDSTYTCKLPLLSEEDSWNVFLQSFGRAMDALDPEFQQVGTQIVNKCGGVPLAIKVLAGASIKHARISELENLDKLNGELHIISINNVKDPCDAEKVLSSGSFFLPRPAHGDAKPPHLTELKLRRLIDSSFGWDVLWSLTGLQVLEINKCKDLRQLPESMRSLTCLLTLVITNCYNLCVLPEWLGELQSLKSLDITWLPKMSILSQSIQHLTALEILKIIGCDALHWLPEQFGELCSFRMTRDLEDLQDLVDWINGWLENVGGKAISNEKSSNWLKRLKEVAYDAEDLVHEFQMEAEKLDKLFEAIDGDKADHHASQRMSRIISNKLATKKFLLVLDDVWTEDHLQWEQFMVNLMGGAPGSSILLTTRNRKVAEAMDSAYTHDLPLLSEEDSWNVSYKVLEGPWMLWILNSDKWGQIL</sequence>
<organism evidence="9 10">
    <name type="scientific">Eleusine coracana subsp. coracana</name>
    <dbReference type="NCBI Taxonomy" id="191504"/>
    <lineage>
        <taxon>Eukaryota</taxon>
        <taxon>Viridiplantae</taxon>
        <taxon>Streptophyta</taxon>
        <taxon>Embryophyta</taxon>
        <taxon>Tracheophyta</taxon>
        <taxon>Spermatophyta</taxon>
        <taxon>Magnoliopsida</taxon>
        <taxon>Liliopsida</taxon>
        <taxon>Poales</taxon>
        <taxon>Poaceae</taxon>
        <taxon>PACMAD clade</taxon>
        <taxon>Chloridoideae</taxon>
        <taxon>Cynodonteae</taxon>
        <taxon>Eleusininae</taxon>
        <taxon>Eleusine</taxon>
    </lineage>
</organism>
<evidence type="ECO:0000256" key="1">
    <source>
        <dbReference type="ARBA" id="ARBA00008894"/>
    </source>
</evidence>
<dbReference type="InterPro" id="IPR002182">
    <property type="entry name" value="NB-ARC"/>
</dbReference>
<gene>
    <name evidence="9" type="primary">ga12011</name>
    <name evidence="9" type="ORF">PR202_ga12011</name>
</gene>
<evidence type="ECO:0000256" key="6">
    <source>
        <dbReference type="ARBA" id="ARBA00022840"/>
    </source>
</evidence>
<dbReference type="SUPFAM" id="SSF52047">
    <property type="entry name" value="RNI-like"/>
    <property type="match status" value="1"/>
</dbReference>
<evidence type="ECO:0000259" key="8">
    <source>
        <dbReference type="Pfam" id="PF18052"/>
    </source>
</evidence>
<dbReference type="AlphaFoldDB" id="A0AAV5CAW6"/>
<dbReference type="InterPro" id="IPR032675">
    <property type="entry name" value="LRR_dom_sf"/>
</dbReference>
<keyword evidence="3" id="KW-0677">Repeat</keyword>
<dbReference type="GO" id="GO:0043531">
    <property type="term" value="F:ADP binding"/>
    <property type="evidence" value="ECO:0007669"/>
    <property type="project" value="InterPro"/>
</dbReference>
<dbReference type="GO" id="GO:0006952">
    <property type="term" value="P:defense response"/>
    <property type="evidence" value="ECO:0007669"/>
    <property type="project" value="UniProtKB-KW"/>
</dbReference>
<dbReference type="GO" id="GO:0051707">
    <property type="term" value="P:response to other organism"/>
    <property type="evidence" value="ECO:0007669"/>
    <property type="project" value="UniProtKB-ARBA"/>
</dbReference>
<dbReference type="Gene3D" id="1.10.8.430">
    <property type="entry name" value="Helical domain of apoptotic protease-activating factors"/>
    <property type="match status" value="1"/>
</dbReference>